<dbReference type="Proteomes" id="UP000007587">
    <property type="component" value="Chromosome"/>
</dbReference>
<accession>H8MMX8</accession>
<organism evidence="2 3">
    <name type="scientific">Corallococcus coralloides (strain ATCC 25202 / DSM 2259 / NBRC 100086 / M2)</name>
    <name type="common">Myxococcus coralloides</name>
    <dbReference type="NCBI Taxonomy" id="1144275"/>
    <lineage>
        <taxon>Bacteria</taxon>
        <taxon>Pseudomonadati</taxon>
        <taxon>Myxococcota</taxon>
        <taxon>Myxococcia</taxon>
        <taxon>Myxococcales</taxon>
        <taxon>Cystobacterineae</taxon>
        <taxon>Myxococcaceae</taxon>
        <taxon>Corallococcus</taxon>
    </lineage>
</organism>
<dbReference type="EMBL" id="CP003389">
    <property type="protein sequence ID" value="AFE03845.1"/>
    <property type="molecule type" value="Genomic_DNA"/>
</dbReference>
<evidence type="ECO:0000313" key="2">
    <source>
        <dbReference type="EMBL" id="AFE03845.1"/>
    </source>
</evidence>
<dbReference type="InParanoid" id="H8MMX8"/>
<protein>
    <recommendedName>
        <fullName evidence="1">Putative restriction endonuclease domain-containing protein</fullName>
    </recommendedName>
</protein>
<dbReference type="InterPro" id="IPR008538">
    <property type="entry name" value="Uma2"/>
</dbReference>
<dbReference type="InterPro" id="IPR011335">
    <property type="entry name" value="Restrct_endonuc-II-like"/>
</dbReference>
<reference evidence="3" key="2">
    <citation type="submission" date="2012-03" db="EMBL/GenBank/DDBJ databases">
        <title>Genome sequence of the fruiting myxobacterium Corallococcus coralloides DSM 2259.</title>
        <authorList>
            <person name="Huntley S."/>
            <person name="Zhang Y."/>
            <person name="Treuner-Lange A."/>
            <person name="Sensen C.W."/>
            <person name="Sogaard-Andersen L."/>
        </authorList>
    </citation>
    <scope>NUCLEOTIDE SEQUENCE [LARGE SCALE GENOMIC DNA]</scope>
    <source>
        <strain evidence="3">ATCC 25202 / DSM 2259 / NBRC 100086 / M2</strain>
    </source>
</reference>
<name>H8MMX8_CORCM</name>
<dbReference type="Pfam" id="PF05685">
    <property type="entry name" value="Uma2"/>
    <property type="match status" value="1"/>
</dbReference>
<dbReference type="SUPFAM" id="SSF52980">
    <property type="entry name" value="Restriction endonuclease-like"/>
    <property type="match status" value="1"/>
</dbReference>
<dbReference type="KEGG" id="ccx:COCOR_01061"/>
<dbReference type="OrthoDB" id="5518193at2"/>
<dbReference type="HOGENOM" id="CLU_076312_1_0_7"/>
<dbReference type="InterPro" id="IPR012296">
    <property type="entry name" value="Nuclease_put_TT1808"/>
</dbReference>
<proteinExistence type="predicted"/>
<dbReference type="PANTHER" id="PTHR34107:SF4">
    <property type="entry name" value="SLL1222 PROTEIN"/>
    <property type="match status" value="1"/>
</dbReference>
<dbReference type="Gene3D" id="3.90.1570.10">
    <property type="entry name" value="tt1808, chain A"/>
    <property type="match status" value="1"/>
</dbReference>
<dbReference type="RefSeq" id="WP_014393912.1">
    <property type="nucleotide sequence ID" value="NC_017030.1"/>
</dbReference>
<keyword evidence="3" id="KW-1185">Reference proteome</keyword>
<dbReference type="eggNOG" id="COG4636">
    <property type="taxonomic scope" value="Bacteria"/>
</dbReference>
<evidence type="ECO:0000259" key="1">
    <source>
        <dbReference type="Pfam" id="PF05685"/>
    </source>
</evidence>
<dbReference type="CDD" id="cd06260">
    <property type="entry name" value="DUF820-like"/>
    <property type="match status" value="1"/>
</dbReference>
<dbReference type="STRING" id="1144275.COCOR_01061"/>
<reference evidence="2 3" key="1">
    <citation type="journal article" date="2012" name="J. Bacteriol.">
        <title>Complete Genome Sequence of the Fruiting Myxobacterium Corallococcus coralloides DSM 2259.</title>
        <authorList>
            <person name="Huntley S."/>
            <person name="Zhang Y."/>
            <person name="Treuner-Lange A."/>
            <person name="Kneip S."/>
            <person name="Sensen C.W."/>
            <person name="Sogaard-Andersen L."/>
        </authorList>
    </citation>
    <scope>NUCLEOTIDE SEQUENCE [LARGE SCALE GENOMIC DNA]</scope>
    <source>
        <strain evidence="3">ATCC 25202 / DSM 2259 / NBRC 100086 / M2</strain>
    </source>
</reference>
<dbReference type="PANTHER" id="PTHR34107">
    <property type="entry name" value="SLL0198 PROTEIN-RELATED"/>
    <property type="match status" value="1"/>
</dbReference>
<sequence length="185" mass="20443">MGKKPATYADLEALPEHVVGEIVAGELYASPRPAFPHAIAASHLGSELTGPFDRGRGGPGGWLILSESELHFGEDVLVPDIGGWRRERLPEAPRAAASRLAPDWVCEVLSPSTRKLDREVKLPVYAREGVRHVWFLDPVPRVLEVFRLESEGYRRVGLHSGSAVVHVEPFEALALELSFLWDEHS</sequence>
<feature type="domain" description="Putative restriction endonuclease" evidence="1">
    <location>
        <begin position="10"/>
        <end position="175"/>
    </location>
</feature>
<gene>
    <name evidence="2" type="ordered locus">COCOR_01061</name>
</gene>
<dbReference type="AlphaFoldDB" id="H8MMX8"/>
<evidence type="ECO:0000313" key="3">
    <source>
        <dbReference type="Proteomes" id="UP000007587"/>
    </source>
</evidence>